<dbReference type="CDD" id="cd08436">
    <property type="entry name" value="PBP2_LTTR_like_3"/>
    <property type="match status" value="1"/>
</dbReference>
<comment type="caution">
    <text evidence="6">The sequence shown here is derived from an EMBL/GenBank/DDBJ whole genome shotgun (WGS) entry which is preliminary data.</text>
</comment>
<dbReference type="RefSeq" id="WP_037763329.1">
    <property type="nucleotide sequence ID" value="NZ_JAHSSQ010000007.1"/>
</dbReference>
<dbReference type="InterPro" id="IPR000847">
    <property type="entry name" value="LysR_HTH_N"/>
</dbReference>
<dbReference type="InterPro" id="IPR005119">
    <property type="entry name" value="LysR_subst-bd"/>
</dbReference>
<dbReference type="InterPro" id="IPR036390">
    <property type="entry name" value="WH_DNA-bd_sf"/>
</dbReference>
<dbReference type="SUPFAM" id="SSF46785">
    <property type="entry name" value="Winged helix' DNA-binding domain"/>
    <property type="match status" value="1"/>
</dbReference>
<dbReference type="PRINTS" id="PR00039">
    <property type="entry name" value="HTHLYSR"/>
</dbReference>
<evidence type="ECO:0000256" key="4">
    <source>
        <dbReference type="ARBA" id="ARBA00023163"/>
    </source>
</evidence>
<dbReference type="InterPro" id="IPR036388">
    <property type="entry name" value="WH-like_DNA-bd_sf"/>
</dbReference>
<dbReference type="Pfam" id="PF03466">
    <property type="entry name" value="LysR_substrate"/>
    <property type="match status" value="1"/>
</dbReference>
<dbReference type="Gene3D" id="3.40.190.290">
    <property type="match status" value="1"/>
</dbReference>
<keyword evidence="7" id="KW-1185">Reference proteome</keyword>
<dbReference type="PANTHER" id="PTHR30346">
    <property type="entry name" value="TRANSCRIPTIONAL DUAL REGULATOR HCAR-RELATED"/>
    <property type="match status" value="1"/>
</dbReference>
<reference evidence="6 7" key="1">
    <citation type="submission" date="2021-06" db="EMBL/GenBank/DDBJ databases">
        <title>Ecological speciation of a Streptomyces species isolated from different habitats and geographic origins.</title>
        <authorList>
            <person name="Wang J."/>
        </authorList>
    </citation>
    <scope>NUCLEOTIDE SEQUENCE [LARGE SCALE GENOMIC DNA]</scope>
    <source>
        <strain evidence="6 7">FXJ8.012</strain>
    </source>
</reference>
<dbReference type="EMBL" id="JAHSTP010000004">
    <property type="protein sequence ID" value="MBZ6152422.1"/>
    <property type="molecule type" value="Genomic_DNA"/>
</dbReference>
<keyword evidence="4" id="KW-0804">Transcription</keyword>
<gene>
    <name evidence="6" type="ORF">KVH32_14800</name>
</gene>
<protein>
    <submittedName>
        <fullName evidence="6">LysR family transcriptional regulator</fullName>
    </submittedName>
</protein>
<feature type="domain" description="HTH lysR-type" evidence="5">
    <location>
        <begin position="1"/>
        <end position="58"/>
    </location>
</feature>
<dbReference type="Pfam" id="PF00126">
    <property type="entry name" value="HTH_1"/>
    <property type="match status" value="1"/>
</dbReference>
<dbReference type="Gene3D" id="1.10.10.10">
    <property type="entry name" value="Winged helix-like DNA-binding domain superfamily/Winged helix DNA-binding domain"/>
    <property type="match status" value="1"/>
</dbReference>
<evidence type="ECO:0000256" key="2">
    <source>
        <dbReference type="ARBA" id="ARBA00023015"/>
    </source>
</evidence>
<keyword evidence="3" id="KW-0238">DNA-binding</keyword>
<evidence type="ECO:0000259" key="5">
    <source>
        <dbReference type="PROSITE" id="PS50931"/>
    </source>
</evidence>
<sequence>MELRQLECFVAVAEESSFTRAAARLHVVQSAVSATIASLERELDSRLLERTSRRVELSEAGRVLLPKARAVLDAARDARDAVDDANGGVRGTLRIGTMSSLGQIDLPSLLGRFHREHPAVFVHLATAASCGGSPGLVEALTEGRLDLAFVSIPGPPPVGVRWEDITRTPLDLVVPPGHRLADQSRVALGELAGEGFIDFPVGYGNRAVTDRVFAAAGLSRHVVVEITAIGDGADFVRHGLGVALLPRGSAEPGSDLVSLPVTGADLDWPISLAMRSDRTPSAAARAFQRLVGKHLW</sequence>
<dbReference type="PROSITE" id="PS50931">
    <property type="entry name" value="HTH_LYSR"/>
    <property type="match status" value="1"/>
</dbReference>
<evidence type="ECO:0000313" key="6">
    <source>
        <dbReference type="EMBL" id="MBZ6152422.1"/>
    </source>
</evidence>
<dbReference type="Proteomes" id="UP000758701">
    <property type="component" value="Unassembled WGS sequence"/>
</dbReference>
<evidence type="ECO:0000256" key="1">
    <source>
        <dbReference type="ARBA" id="ARBA00009437"/>
    </source>
</evidence>
<name>A0ABS7W376_STROV</name>
<organism evidence="6 7">
    <name type="scientific">Streptomyces olivaceus</name>
    <dbReference type="NCBI Taxonomy" id="47716"/>
    <lineage>
        <taxon>Bacteria</taxon>
        <taxon>Bacillati</taxon>
        <taxon>Actinomycetota</taxon>
        <taxon>Actinomycetes</taxon>
        <taxon>Kitasatosporales</taxon>
        <taxon>Streptomycetaceae</taxon>
        <taxon>Streptomyces</taxon>
    </lineage>
</organism>
<comment type="similarity">
    <text evidence="1">Belongs to the LysR transcriptional regulatory family.</text>
</comment>
<accession>A0ABS7W376</accession>
<dbReference type="PANTHER" id="PTHR30346:SF30">
    <property type="entry name" value="SMALL NEUTRAL PROTEASE REGULATORY PROTEIN"/>
    <property type="match status" value="1"/>
</dbReference>
<evidence type="ECO:0000256" key="3">
    <source>
        <dbReference type="ARBA" id="ARBA00023125"/>
    </source>
</evidence>
<proteinExistence type="inferred from homology"/>
<dbReference type="SUPFAM" id="SSF53850">
    <property type="entry name" value="Periplasmic binding protein-like II"/>
    <property type="match status" value="1"/>
</dbReference>
<keyword evidence="2" id="KW-0805">Transcription regulation</keyword>
<evidence type="ECO:0000313" key="7">
    <source>
        <dbReference type="Proteomes" id="UP000758701"/>
    </source>
</evidence>